<evidence type="ECO:0000313" key="3">
    <source>
        <dbReference type="Proteomes" id="UP000178534"/>
    </source>
</evidence>
<name>A0A1G2DIF0_9BACT</name>
<sequence>MLEVIKESKFKATLLSVRSQVNEFVSALASYGLGLAIGYFSYRTGFVLLAVGYLLLAFPIYFFILRGGRSPGRR</sequence>
<accession>A0A1G2DIF0</accession>
<proteinExistence type="predicted"/>
<dbReference type="Proteomes" id="UP000178534">
    <property type="component" value="Unassembled WGS sequence"/>
</dbReference>
<gene>
    <name evidence="2" type="ORF">A2942_01260</name>
</gene>
<feature type="transmembrane region" description="Helical" evidence="1">
    <location>
        <begin position="21"/>
        <end position="40"/>
    </location>
</feature>
<evidence type="ECO:0000256" key="1">
    <source>
        <dbReference type="SAM" id="Phobius"/>
    </source>
</evidence>
<dbReference type="EMBL" id="MHLP01000007">
    <property type="protein sequence ID" value="OGZ13454.1"/>
    <property type="molecule type" value="Genomic_DNA"/>
</dbReference>
<keyword evidence="1" id="KW-0812">Transmembrane</keyword>
<keyword evidence="1" id="KW-0472">Membrane</keyword>
<comment type="caution">
    <text evidence="2">The sequence shown here is derived from an EMBL/GenBank/DDBJ whole genome shotgun (WGS) entry which is preliminary data.</text>
</comment>
<organism evidence="2 3">
    <name type="scientific">Candidatus Lloydbacteria bacterium RIFCSPLOWO2_01_FULL_50_20</name>
    <dbReference type="NCBI Taxonomy" id="1798665"/>
    <lineage>
        <taxon>Bacteria</taxon>
        <taxon>Candidatus Lloydiibacteriota</taxon>
    </lineage>
</organism>
<reference evidence="2 3" key="1">
    <citation type="journal article" date="2016" name="Nat. Commun.">
        <title>Thousands of microbial genomes shed light on interconnected biogeochemical processes in an aquifer system.</title>
        <authorList>
            <person name="Anantharaman K."/>
            <person name="Brown C.T."/>
            <person name="Hug L.A."/>
            <person name="Sharon I."/>
            <person name="Castelle C.J."/>
            <person name="Probst A.J."/>
            <person name="Thomas B.C."/>
            <person name="Singh A."/>
            <person name="Wilkins M.J."/>
            <person name="Karaoz U."/>
            <person name="Brodie E.L."/>
            <person name="Williams K.H."/>
            <person name="Hubbard S.S."/>
            <person name="Banfield J.F."/>
        </authorList>
    </citation>
    <scope>NUCLEOTIDE SEQUENCE [LARGE SCALE GENOMIC DNA]</scope>
</reference>
<keyword evidence="1" id="KW-1133">Transmembrane helix</keyword>
<evidence type="ECO:0000313" key="2">
    <source>
        <dbReference type="EMBL" id="OGZ13454.1"/>
    </source>
</evidence>
<protein>
    <submittedName>
        <fullName evidence="2">Uncharacterized protein</fullName>
    </submittedName>
</protein>
<feature type="transmembrane region" description="Helical" evidence="1">
    <location>
        <begin position="46"/>
        <end position="65"/>
    </location>
</feature>
<dbReference type="AlphaFoldDB" id="A0A1G2DIF0"/>